<dbReference type="SUPFAM" id="SSF56436">
    <property type="entry name" value="C-type lectin-like"/>
    <property type="match status" value="1"/>
</dbReference>
<organism evidence="3 4">
    <name type="scientific">Posidoniimonas polymericola</name>
    <dbReference type="NCBI Taxonomy" id="2528002"/>
    <lineage>
        <taxon>Bacteria</taxon>
        <taxon>Pseudomonadati</taxon>
        <taxon>Planctomycetota</taxon>
        <taxon>Planctomycetia</taxon>
        <taxon>Pirellulales</taxon>
        <taxon>Lacipirellulaceae</taxon>
        <taxon>Posidoniimonas</taxon>
    </lineage>
</organism>
<accession>A0A5C5YIE9</accession>
<dbReference type="InterPro" id="IPR051043">
    <property type="entry name" value="Sulfatase_Mod_Factor_Kinase"/>
</dbReference>
<protein>
    <submittedName>
        <fullName evidence="3">Iron(II)-dependent oxidoreductase EgtB</fullName>
        <ecNumber evidence="3">1.8.-.-</ecNumber>
    </submittedName>
</protein>
<dbReference type="InterPro" id="IPR016187">
    <property type="entry name" value="CTDL_fold"/>
</dbReference>
<dbReference type="InterPro" id="IPR042095">
    <property type="entry name" value="SUMF_sf"/>
</dbReference>
<evidence type="ECO:0000313" key="4">
    <source>
        <dbReference type="Proteomes" id="UP000318478"/>
    </source>
</evidence>
<dbReference type="RefSeq" id="WP_146589181.1">
    <property type="nucleotide sequence ID" value="NZ_SJPO01000008.1"/>
</dbReference>
<comment type="caution">
    <text evidence="3">The sequence shown here is derived from an EMBL/GenBank/DDBJ whole genome shotgun (WGS) entry which is preliminary data.</text>
</comment>
<dbReference type="EC" id="1.8.-.-" evidence="3"/>
<feature type="region of interest" description="Disordered" evidence="1">
    <location>
        <begin position="70"/>
        <end position="106"/>
    </location>
</feature>
<name>A0A5C5YIE9_9BACT</name>
<dbReference type="Gene3D" id="3.90.1580.10">
    <property type="entry name" value="paralog of FGE (formylglycine-generating enzyme)"/>
    <property type="match status" value="1"/>
</dbReference>
<keyword evidence="4" id="KW-1185">Reference proteome</keyword>
<dbReference type="AlphaFoldDB" id="A0A5C5YIE9"/>
<dbReference type="Proteomes" id="UP000318478">
    <property type="component" value="Unassembled WGS sequence"/>
</dbReference>
<evidence type="ECO:0000259" key="2">
    <source>
        <dbReference type="Pfam" id="PF03781"/>
    </source>
</evidence>
<gene>
    <name evidence="3" type="primary">egtB_2</name>
    <name evidence="3" type="ORF">Pla123a_34670</name>
</gene>
<dbReference type="EMBL" id="SJPO01000008">
    <property type="protein sequence ID" value="TWT74643.1"/>
    <property type="molecule type" value="Genomic_DNA"/>
</dbReference>
<dbReference type="Pfam" id="PF03781">
    <property type="entry name" value="FGE-sulfatase"/>
    <property type="match status" value="1"/>
</dbReference>
<dbReference type="OrthoDB" id="9812426at2"/>
<dbReference type="PANTHER" id="PTHR23150">
    <property type="entry name" value="SULFATASE MODIFYING FACTOR 1, 2"/>
    <property type="match status" value="1"/>
</dbReference>
<feature type="domain" description="Sulfatase-modifying factor enzyme-like" evidence="2">
    <location>
        <begin position="142"/>
        <end position="397"/>
    </location>
</feature>
<keyword evidence="3" id="KW-0560">Oxidoreductase</keyword>
<evidence type="ECO:0000313" key="3">
    <source>
        <dbReference type="EMBL" id="TWT74643.1"/>
    </source>
</evidence>
<reference evidence="3 4" key="1">
    <citation type="submission" date="2019-02" db="EMBL/GenBank/DDBJ databases">
        <title>Deep-cultivation of Planctomycetes and their phenomic and genomic characterization uncovers novel biology.</title>
        <authorList>
            <person name="Wiegand S."/>
            <person name="Jogler M."/>
            <person name="Boedeker C."/>
            <person name="Pinto D."/>
            <person name="Vollmers J."/>
            <person name="Rivas-Marin E."/>
            <person name="Kohn T."/>
            <person name="Peeters S.H."/>
            <person name="Heuer A."/>
            <person name="Rast P."/>
            <person name="Oberbeckmann S."/>
            <person name="Bunk B."/>
            <person name="Jeske O."/>
            <person name="Meyerdierks A."/>
            <person name="Storesund J.E."/>
            <person name="Kallscheuer N."/>
            <person name="Luecker S."/>
            <person name="Lage O.M."/>
            <person name="Pohl T."/>
            <person name="Merkel B.J."/>
            <person name="Hornburger P."/>
            <person name="Mueller R.-W."/>
            <person name="Bruemmer F."/>
            <person name="Labrenz M."/>
            <person name="Spormann A.M."/>
            <person name="Op Den Camp H."/>
            <person name="Overmann J."/>
            <person name="Amann R."/>
            <person name="Jetten M.S.M."/>
            <person name="Mascher T."/>
            <person name="Medema M.H."/>
            <person name="Devos D.P."/>
            <person name="Kaster A.-K."/>
            <person name="Ovreas L."/>
            <person name="Rohde M."/>
            <person name="Galperin M.Y."/>
            <person name="Jogler C."/>
        </authorList>
    </citation>
    <scope>NUCLEOTIDE SEQUENCE [LARGE SCALE GENOMIC DNA]</scope>
    <source>
        <strain evidence="3 4">Pla123a</strain>
    </source>
</reference>
<sequence length="411" mass="44530">MSAAILSPLRGCLRWREVLDSEATIGAAGGALLFIGIACGQPVLAGAGGVGACMVARNLIKRGLESRGVGWGEQRPGGVRVADGGEPPEEPTPPRPRRNSTNENDLVDEMLADRRYALLLRRETACQIEQDQYLRAIRALDESMVLTPAGSVLVGVAAERETLGHEATTSLLEAGAEAIVRVEPCYLDRYTVTNADFQSFVDAGGYEALEFWPEEALPALFDFVDRAGVTAPRYWSDGRHPTGEGQLPVVGVSWYEAVAYARWVGKRLPTDAEWTKSCAWPIESAPGRVAQRRYPWGESFDTRKANLWSSGAGKPVSVDTYPDGATVGGVEQMVGNVWEWTSSTLDETTPQAVRFPSALRTIRGGAYNTYFENQATCHFQSAEHPLSRRPNIGIRLAISMDVLASSTAAQG</sequence>
<evidence type="ECO:0000256" key="1">
    <source>
        <dbReference type="SAM" id="MobiDB-lite"/>
    </source>
</evidence>
<proteinExistence type="predicted"/>
<dbReference type="GO" id="GO:0016491">
    <property type="term" value="F:oxidoreductase activity"/>
    <property type="evidence" value="ECO:0007669"/>
    <property type="project" value="UniProtKB-KW"/>
</dbReference>
<dbReference type="InterPro" id="IPR005532">
    <property type="entry name" value="SUMF_dom"/>
</dbReference>